<evidence type="ECO:0000313" key="9">
    <source>
        <dbReference type="Proteomes" id="UP000239590"/>
    </source>
</evidence>
<dbReference type="GO" id="GO:0000160">
    <property type="term" value="P:phosphorelay signal transduction system"/>
    <property type="evidence" value="ECO:0007669"/>
    <property type="project" value="InterPro"/>
</dbReference>
<evidence type="ECO:0000256" key="5">
    <source>
        <dbReference type="PROSITE-ProRule" id="PRU00169"/>
    </source>
</evidence>
<dbReference type="PANTHER" id="PTHR43214">
    <property type="entry name" value="TWO-COMPONENT RESPONSE REGULATOR"/>
    <property type="match status" value="1"/>
</dbReference>
<dbReference type="InterPro" id="IPR058245">
    <property type="entry name" value="NreC/VraR/RcsB-like_REC"/>
</dbReference>
<dbReference type="InterPro" id="IPR039420">
    <property type="entry name" value="WalR-like"/>
</dbReference>
<dbReference type="PROSITE" id="PS50110">
    <property type="entry name" value="RESPONSE_REGULATORY"/>
    <property type="match status" value="1"/>
</dbReference>
<dbReference type="SMART" id="SM00448">
    <property type="entry name" value="REC"/>
    <property type="match status" value="1"/>
</dbReference>
<comment type="caution">
    <text evidence="8">The sequence shown here is derived from an EMBL/GenBank/DDBJ whole genome shotgun (WGS) entry which is preliminary data.</text>
</comment>
<proteinExistence type="predicted"/>
<dbReference type="Proteomes" id="UP000239590">
    <property type="component" value="Unassembled WGS sequence"/>
</dbReference>
<dbReference type="OrthoDB" id="9797341at2"/>
<evidence type="ECO:0000256" key="4">
    <source>
        <dbReference type="ARBA" id="ARBA00023163"/>
    </source>
</evidence>
<protein>
    <submittedName>
        <fullName evidence="8">DNA-binding response regulator</fullName>
    </submittedName>
</protein>
<dbReference type="InterPro" id="IPR011006">
    <property type="entry name" value="CheY-like_superfamily"/>
</dbReference>
<feature type="domain" description="HTH luxR-type" evidence="6">
    <location>
        <begin position="140"/>
        <end position="205"/>
    </location>
</feature>
<feature type="modified residue" description="4-aspartylphosphate" evidence="5">
    <location>
        <position position="57"/>
    </location>
</feature>
<evidence type="ECO:0000313" key="8">
    <source>
        <dbReference type="EMBL" id="PQA52848.1"/>
    </source>
</evidence>
<keyword evidence="3 8" id="KW-0238">DNA-binding</keyword>
<reference evidence="9" key="1">
    <citation type="submission" date="2018-02" db="EMBL/GenBank/DDBJ databases">
        <title>Genome sequencing of Solimonas sp. HR-BB.</title>
        <authorList>
            <person name="Lee Y."/>
            <person name="Jeon C.O."/>
        </authorList>
    </citation>
    <scope>NUCLEOTIDE SEQUENCE [LARGE SCALE GENOMIC DNA]</scope>
    <source>
        <strain evidence="9">HR-U</strain>
    </source>
</reference>
<dbReference type="PRINTS" id="PR00038">
    <property type="entry name" value="HTHLUXR"/>
</dbReference>
<dbReference type="PROSITE" id="PS00622">
    <property type="entry name" value="HTH_LUXR_1"/>
    <property type="match status" value="1"/>
</dbReference>
<dbReference type="AlphaFoldDB" id="A0A2S7IEI2"/>
<dbReference type="SUPFAM" id="SSF46894">
    <property type="entry name" value="C-terminal effector domain of the bipartite response regulators"/>
    <property type="match status" value="1"/>
</dbReference>
<keyword evidence="9" id="KW-1185">Reference proteome</keyword>
<dbReference type="InterPro" id="IPR001789">
    <property type="entry name" value="Sig_transdc_resp-reg_receiver"/>
</dbReference>
<dbReference type="Pfam" id="PF00072">
    <property type="entry name" value="Response_reg"/>
    <property type="match status" value="1"/>
</dbReference>
<evidence type="ECO:0000259" key="7">
    <source>
        <dbReference type="PROSITE" id="PS50110"/>
    </source>
</evidence>
<dbReference type="SMART" id="SM00421">
    <property type="entry name" value="HTH_LUXR"/>
    <property type="match status" value="1"/>
</dbReference>
<dbReference type="InterPro" id="IPR000792">
    <property type="entry name" value="Tscrpt_reg_LuxR_C"/>
</dbReference>
<sequence length="207" mass="23252">MDKIISVIIIDDHPLVLNGFEFILKNTTEIVLKGTFTRAEDALEFLNKQPIDVVLVDINMPGMNGIDTTAVIKKDYPNTQVIAISNLNEGSIALRMLQTGALGYLLKNTSAEDLITSIHAVHKGEQVLSREMKFIKMANQQDTIPKITEREREVLKWMAQGFTTPKIGELMFISPLTVESHRRNLLQKFDVSNTASLIHKATAMKYI</sequence>
<evidence type="ECO:0000256" key="3">
    <source>
        <dbReference type="ARBA" id="ARBA00023125"/>
    </source>
</evidence>
<keyword evidence="1 5" id="KW-0597">Phosphoprotein</keyword>
<dbReference type="GO" id="GO:0003677">
    <property type="term" value="F:DNA binding"/>
    <property type="evidence" value="ECO:0007669"/>
    <property type="project" value="UniProtKB-KW"/>
</dbReference>
<feature type="domain" description="Response regulatory" evidence="7">
    <location>
        <begin position="6"/>
        <end position="122"/>
    </location>
</feature>
<dbReference type="PROSITE" id="PS50043">
    <property type="entry name" value="HTH_LUXR_2"/>
    <property type="match status" value="1"/>
</dbReference>
<dbReference type="Pfam" id="PF00196">
    <property type="entry name" value="GerE"/>
    <property type="match status" value="1"/>
</dbReference>
<dbReference type="SUPFAM" id="SSF52172">
    <property type="entry name" value="CheY-like"/>
    <property type="match status" value="1"/>
</dbReference>
<dbReference type="CDD" id="cd06170">
    <property type="entry name" value="LuxR_C_like"/>
    <property type="match status" value="1"/>
</dbReference>
<dbReference type="Gene3D" id="3.40.50.2300">
    <property type="match status" value="1"/>
</dbReference>
<accession>A0A2S7IEI2</accession>
<name>A0A2S7IEI2_9BACT</name>
<dbReference type="RefSeq" id="WP_104716208.1">
    <property type="nucleotide sequence ID" value="NZ_PTRA01000012.1"/>
</dbReference>
<dbReference type="InterPro" id="IPR016032">
    <property type="entry name" value="Sig_transdc_resp-reg_C-effctor"/>
</dbReference>
<dbReference type="GO" id="GO:0006355">
    <property type="term" value="P:regulation of DNA-templated transcription"/>
    <property type="evidence" value="ECO:0007669"/>
    <property type="project" value="InterPro"/>
</dbReference>
<dbReference type="CDD" id="cd17535">
    <property type="entry name" value="REC_NarL-like"/>
    <property type="match status" value="1"/>
</dbReference>
<dbReference type="EMBL" id="PTRA01000012">
    <property type="protein sequence ID" value="PQA52848.1"/>
    <property type="molecule type" value="Genomic_DNA"/>
</dbReference>
<gene>
    <name evidence="8" type="ORF">C5O19_25560</name>
</gene>
<evidence type="ECO:0000256" key="2">
    <source>
        <dbReference type="ARBA" id="ARBA00023015"/>
    </source>
</evidence>
<keyword evidence="4" id="KW-0804">Transcription</keyword>
<evidence type="ECO:0000256" key="1">
    <source>
        <dbReference type="ARBA" id="ARBA00022553"/>
    </source>
</evidence>
<organism evidence="8 9">
    <name type="scientific">Siphonobacter curvatus</name>
    <dbReference type="NCBI Taxonomy" id="2094562"/>
    <lineage>
        <taxon>Bacteria</taxon>
        <taxon>Pseudomonadati</taxon>
        <taxon>Bacteroidota</taxon>
        <taxon>Cytophagia</taxon>
        <taxon>Cytophagales</taxon>
        <taxon>Cytophagaceae</taxon>
        <taxon>Siphonobacter</taxon>
    </lineage>
</organism>
<dbReference type="PANTHER" id="PTHR43214:SF41">
    <property type="entry name" value="NITRATE_NITRITE RESPONSE REGULATOR PROTEIN NARP"/>
    <property type="match status" value="1"/>
</dbReference>
<evidence type="ECO:0000259" key="6">
    <source>
        <dbReference type="PROSITE" id="PS50043"/>
    </source>
</evidence>
<keyword evidence="2" id="KW-0805">Transcription regulation</keyword>